<dbReference type="InterPro" id="IPR007813">
    <property type="entry name" value="PilN"/>
</dbReference>
<evidence type="ECO:0008006" key="4">
    <source>
        <dbReference type="Google" id="ProtNLM"/>
    </source>
</evidence>
<keyword evidence="1" id="KW-0812">Transmembrane</keyword>
<evidence type="ECO:0000313" key="3">
    <source>
        <dbReference type="Proteomes" id="UP001139011"/>
    </source>
</evidence>
<dbReference type="Pfam" id="PF05137">
    <property type="entry name" value="PilN"/>
    <property type="match status" value="1"/>
</dbReference>
<evidence type="ECO:0000313" key="2">
    <source>
        <dbReference type="EMBL" id="MCK6257919.1"/>
    </source>
</evidence>
<evidence type="ECO:0000256" key="1">
    <source>
        <dbReference type="SAM" id="Phobius"/>
    </source>
</evidence>
<dbReference type="EMBL" id="JAIWJX010000002">
    <property type="protein sequence ID" value="MCK6257919.1"/>
    <property type="molecule type" value="Genomic_DNA"/>
</dbReference>
<sequence>MLVDINLLPRKERSSFSSKLLPMGVLVILLVGSIWLGVDYYLAKQEVNQTRNDLKQEKQMADIQKQNAISTKPAVASAPLQEKIDYIKGMEIPAAELLQHLVSFLPERGYFITYKYDGGKDISIAVQFDTLPDSAQYLHELSSSPNFTDAELEKVESKKLETDELKGEKNVLPRYLATYKLTLNEAAFKDLKDGGKQ</sequence>
<reference evidence="2" key="1">
    <citation type="submission" date="2021-09" db="EMBL/GenBank/DDBJ databases">
        <title>Genome analysis of Fictibacillus sp. KIGAM418 isolated from marine sediment.</title>
        <authorList>
            <person name="Seo M.-J."/>
            <person name="Cho E.-S."/>
            <person name="Hwang C.Y."/>
        </authorList>
    </citation>
    <scope>NUCLEOTIDE SEQUENCE</scope>
    <source>
        <strain evidence="2">KIGAM418</strain>
    </source>
</reference>
<feature type="transmembrane region" description="Helical" evidence="1">
    <location>
        <begin position="20"/>
        <end position="42"/>
    </location>
</feature>
<organism evidence="2 3">
    <name type="scientific">Fictibacillus marinisediminis</name>
    <dbReference type="NCBI Taxonomy" id="2878389"/>
    <lineage>
        <taxon>Bacteria</taxon>
        <taxon>Bacillati</taxon>
        <taxon>Bacillota</taxon>
        <taxon>Bacilli</taxon>
        <taxon>Bacillales</taxon>
        <taxon>Fictibacillaceae</taxon>
        <taxon>Fictibacillus</taxon>
    </lineage>
</organism>
<dbReference type="RefSeq" id="WP_248253300.1">
    <property type="nucleotide sequence ID" value="NZ_JAIWJX010000002.1"/>
</dbReference>
<keyword evidence="1" id="KW-1133">Transmembrane helix</keyword>
<proteinExistence type="predicted"/>
<protein>
    <recommendedName>
        <fullName evidence="4">Fimbrial assembly protein</fullName>
    </recommendedName>
</protein>
<gene>
    <name evidence="2" type="ORF">LCY76_15165</name>
</gene>
<dbReference type="Proteomes" id="UP001139011">
    <property type="component" value="Unassembled WGS sequence"/>
</dbReference>
<name>A0A9X2BDJ3_9BACL</name>
<dbReference type="AlphaFoldDB" id="A0A9X2BDJ3"/>
<keyword evidence="1" id="KW-0472">Membrane</keyword>
<comment type="caution">
    <text evidence="2">The sequence shown here is derived from an EMBL/GenBank/DDBJ whole genome shotgun (WGS) entry which is preliminary data.</text>
</comment>
<keyword evidence="3" id="KW-1185">Reference proteome</keyword>
<accession>A0A9X2BDJ3</accession>